<organism evidence="1">
    <name type="scientific">marine sediment metagenome</name>
    <dbReference type="NCBI Taxonomy" id="412755"/>
    <lineage>
        <taxon>unclassified sequences</taxon>
        <taxon>metagenomes</taxon>
        <taxon>ecological metagenomes</taxon>
    </lineage>
</organism>
<accession>A0A0F9MN02</accession>
<dbReference type="Gene3D" id="3.40.50.150">
    <property type="entry name" value="Vaccinia Virus protein VP39"/>
    <property type="match status" value="1"/>
</dbReference>
<gene>
    <name evidence="1" type="ORF">LCGC14_1053870</name>
</gene>
<proteinExistence type="predicted"/>
<comment type="caution">
    <text evidence="1">The sequence shown here is derived from an EMBL/GenBank/DDBJ whole genome shotgun (WGS) entry which is preliminary data.</text>
</comment>
<dbReference type="InterPro" id="IPR029063">
    <property type="entry name" value="SAM-dependent_MTases_sf"/>
</dbReference>
<name>A0A0F9MN02_9ZZZZ</name>
<dbReference type="EMBL" id="LAZR01004424">
    <property type="protein sequence ID" value="KKN08720.1"/>
    <property type="molecule type" value="Genomic_DNA"/>
</dbReference>
<evidence type="ECO:0000313" key="1">
    <source>
        <dbReference type="EMBL" id="KKN08720.1"/>
    </source>
</evidence>
<protein>
    <recommendedName>
        <fullName evidence="2">Methyltransferase type 11 domain-containing protein</fullName>
    </recommendedName>
</protein>
<sequence length="130" mass="14771">MPNVNFQIADAYTLDGVPTGFSAALGIWWWSHVPLERLLAFLTSLHSKLLPGAFVLFVDQLPYGGHIRRKDQNGNTLEQRSLPDGRSFEIVKNFPSEEDIHNALTGVADNVQYVERPEEKSWNVTYNTRK</sequence>
<dbReference type="AlphaFoldDB" id="A0A0F9MN02"/>
<evidence type="ECO:0008006" key="2">
    <source>
        <dbReference type="Google" id="ProtNLM"/>
    </source>
</evidence>
<reference evidence="1" key="1">
    <citation type="journal article" date="2015" name="Nature">
        <title>Complex archaea that bridge the gap between prokaryotes and eukaryotes.</title>
        <authorList>
            <person name="Spang A."/>
            <person name="Saw J.H."/>
            <person name="Jorgensen S.L."/>
            <person name="Zaremba-Niedzwiedzka K."/>
            <person name="Martijn J."/>
            <person name="Lind A.E."/>
            <person name="van Eijk R."/>
            <person name="Schleper C."/>
            <person name="Guy L."/>
            <person name="Ettema T.J."/>
        </authorList>
    </citation>
    <scope>NUCLEOTIDE SEQUENCE</scope>
</reference>
<dbReference type="SUPFAM" id="SSF53335">
    <property type="entry name" value="S-adenosyl-L-methionine-dependent methyltransferases"/>
    <property type="match status" value="1"/>
</dbReference>